<name>A0ABW2TLQ6_9PSEU</name>
<organism evidence="2 3">
    <name type="scientific">Actinokineospora soli</name>
    <dbReference type="NCBI Taxonomy" id="1048753"/>
    <lineage>
        <taxon>Bacteria</taxon>
        <taxon>Bacillati</taxon>
        <taxon>Actinomycetota</taxon>
        <taxon>Actinomycetes</taxon>
        <taxon>Pseudonocardiales</taxon>
        <taxon>Pseudonocardiaceae</taxon>
        <taxon>Actinokineospora</taxon>
    </lineage>
</organism>
<keyword evidence="3" id="KW-1185">Reference proteome</keyword>
<evidence type="ECO:0000313" key="3">
    <source>
        <dbReference type="Proteomes" id="UP001596512"/>
    </source>
</evidence>
<reference evidence="3" key="1">
    <citation type="journal article" date="2019" name="Int. J. Syst. Evol. Microbiol.">
        <title>The Global Catalogue of Microorganisms (GCM) 10K type strain sequencing project: providing services to taxonomists for standard genome sequencing and annotation.</title>
        <authorList>
            <consortium name="The Broad Institute Genomics Platform"/>
            <consortium name="The Broad Institute Genome Sequencing Center for Infectious Disease"/>
            <person name="Wu L."/>
            <person name="Ma J."/>
        </authorList>
    </citation>
    <scope>NUCLEOTIDE SEQUENCE [LARGE SCALE GENOMIC DNA]</scope>
    <source>
        <strain evidence="3">JCM 17695</strain>
    </source>
</reference>
<feature type="region of interest" description="Disordered" evidence="1">
    <location>
        <begin position="18"/>
        <end position="49"/>
    </location>
</feature>
<gene>
    <name evidence="2" type="ORF">ACFQV2_15205</name>
</gene>
<sequence length="49" mass="5295">MPEKTERRDPARTMALLWRSPASPPAAASPASPPTPWSPPGSSWPTRRG</sequence>
<feature type="compositionally biased region" description="Low complexity" evidence="1">
    <location>
        <begin position="40"/>
        <end position="49"/>
    </location>
</feature>
<comment type="caution">
    <text evidence="2">The sequence shown here is derived from an EMBL/GenBank/DDBJ whole genome shotgun (WGS) entry which is preliminary data.</text>
</comment>
<evidence type="ECO:0000256" key="1">
    <source>
        <dbReference type="SAM" id="MobiDB-lite"/>
    </source>
</evidence>
<accession>A0ABW2TLQ6</accession>
<evidence type="ECO:0000313" key="2">
    <source>
        <dbReference type="EMBL" id="MFC7614670.1"/>
    </source>
</evidence>
<proteinExistence type="predicted"/>
<protein>
    <submittedName>
        <fullName evidence="2">Uncharacterized protein</fullName>
    </submittedName>
</protein>
<dbReference type="EMBL" id="JBHTEY010000004">
    <property type="protein sequence ID" value="MFC7614670.1"/>
    <property type="molecule type" value="Genomic_DNA"/>
</dbReference>
<dbReference type="Proteomes" id="UP001596512">
    <property type="component" value="Unassembled WGS sequence"/>
</dbReference>